<dbReference type="PANTHER" id="PTHR12110:SF53">
    <property type="entry name" value="BLR5974 PROTEIN"/>
    <property type="match status" value="1"/>
</dbReference>
<proteinExistence type="predicted"/>
<dbReference type="EMBL" id="JANQBD010000026">
    <property type="protein sequence ID" value="MCR8635326.1"/>
    <property type="molecule type" value="Genomic_DNA"/>
</dbReference>
<gene>
    <name evidence="2" type="ORF">NV381_29405</name>
</gene>
<dbReference type="InterPro" id="IPR036237">
    <property type="entry name" value="Xyl_isomerase-like_sf"/>
</dbReference>
<dbReference type="RefSeq" id="WP_258216867.1">
    <property type="nucleotide sequence ID" value="NZ_JANQBD010000026.1"/>
</dbReference>
<dbReference type="Gene3D" id="3.20.20.150">
    <property type="entry name" value="Divalent-metal-dependent TIM barrel enzymes"/>
    <property type="match status" value="1"/>
</dbReference>
<dbReference type="SUPFAM" id="SSF51658">
    <property type="entry name" value="Xylose isomerase-like"/>
    <property type="match status" value="1"/>
</dbReference>
<accession>A0ABT1YQ69</accession>
<keyword evidence="3" id="KW-1185">Reference proteome</keyword>
<evidence type="ECO:0000259" key="1">
    <source>
        <dbReference type="Pfam" id="PF01261"/>
    </source>
</evidence>
<protein>
    <submittedName>
        <fullName evidence="2">Sugar phosphate isomerase/epimerase</fullName>
    </submittedName>
</protein>
<feature type="domain" description="Xylose isomerase-like TIM barrel" evidence="1">
    <location>
        <begin position="21"/>
        <end position="254"/>
    </location>
</feature>
<sequence length="279" mass="31787">MIGLSCHSRNYGPGTQDETFSFIKKLGFEYIDVDGVETIKQADVLENPDKQAQIAKELSQKYNIKLAEYFMGNMQLNGQSYSPSELEVHQRDSLYGNFDKICRFASQSGFSSIVGSAGLLRKDMGYERSFEYAAEVLRKMVSIAADHGVQFHVEPSMHSLLKLPAKALEMAQQVQGLKFTLDFLHFQAKGIDQEESMQLLEYMGHMHARQSAVGWAKCPYEFGEIDYDRIMKRLRGLKWKGIIAMEFSNGPAEEAAGMSPVEQTILMRYELKRLIKKYF</sequence>
<reference evidence="2 3" key="1">
    <citation type="submission" date="2022-08" db="EMBL/GenBank/DDBJ databases">
        <title>Paenibacillus endoradicis sp. nov., Paenibacillus radicibacter sp. nov and Paenibacillus pararadicis sp. nov., three cold-adapted plant growth-promoting bacteria isolated from root of Larix gmelinii in Great Khingan.</title>
        <authorList>
            <person name="Xue H."/>
        </authorList>
    </citation>
    <scope>NUCLEOTIDE SEQUENCE [LARGE SCALE GENOMIC DNA]</scope>
    <source>
        <strain evidence="2 3">N5-1-1-5</strain>
    </source>
</reference>
<evidence type="ECO:0000313" key="2">
    <source>
        <dbReference type="EMBL" id="MCR8635326.1"/>
    </source>
</evidence>
<dbReference type="PANTHER" id="PTHR12110">
    <property type="entry name" value="HYDROXYPYRUVATE ISOMERASE"/>
    <property type="match status" value="1"/>
</dbReference>
<dbReference type="GO" id="GO:0016853">
    <property type="term" value="F:isomerase activity"/>
    <property type="evidence" value="ECO:0007669"/>
    <property type="project" value="UniProtKB-KW"/>
</dbReference>
<name>A0ABT1YQ69_9BACL</name>
<keyword evidence="2" id="KW-0413">Isomerase</keyword>
<dbReference type="Proteomes" id="UP001300012">
    <property type="component" value="Unassembled WGS sequence"/>
</dbReference>
<organism evidence="2 3">
    <name type="scientific">Paenibacillus radicis</name>
    <name type="common">ex Xue et al. 2023</name>
    <dbReference type="NCBI Taxonomy" id="2972489"/>
    <lineage>
        <taxon>Bacteria</taxon>
        <taxon>Bacillati</taxon>
        <taxon>Bacillota</taxon>
        <taxon>Bacilli</taxon>
        <taxon>Bacillales</taxon>
        <taxon>Paenibacillaceae</taxon>
        <taxon>Paenibacillus</taxon>
    </lineage>
</organism>
<dbReference type="Pfam" id="PF01261">
    <property type="entry name" value="AP_endonuc_2"/>
    <property type="match status" value="1"/>
</dbReference>
<comment type="caution">
    <text evidence="2">The sequence shown here is derived from an EMBL/GenBank/DDBJ whole genome shotgun (WGS) entry which is preliminary data.</text>
</comment>
<dbReference type="InterPro" id="IPR050312">
    <property type="entry name" value="IolE/XylAMocC-like"/>
</dbReference>
<dbReference type="InterPro" id="IPR013022">
    <property type="entry name" value="Xyl_isomerase-like_TIM-brl"/>
</dbReference>
<evidence type="ECO:0000313" key="3">
    <source>
        <dbReference type="Proteomes" id="UP001300012"/>
    </source>
</evidence>